<dbReference type="PANTHER" id="PTHR35764:SF1">
    <property type="entry name" value="PROTEIN SHORTAGE IN CHIASMATA 1"/>
    <property type="match status" value="1"/>
</dbReference>
<keyword evidence="3" id="KW-1185">Reference proteome</keyword>
<dbReference type="EMBL" id="CM026429">
    <property type="protein sequence ID" value="KAG0563717.1"/>
    <property type="molecule type" value="Genomic_DNA"/>
</dbReference>
<feature type="compositionally biased region" description="Polar residues" evidence="1">
    <location>
        <begin position="1182"/>
        <end position="1196"/>
    </location>
</feature>
<gene>
    <name evidence="2" type="ORF">KC19_8G053800</name>
</gene>
<dbReference type="GO" id="GO:0000712">
    <property type="term" value="P:resolution of meiotic recombination intermediates"/>
    <property type="evidence" value="ECO:0007669"/>
    <property type="project" value="TreeGrafter"/>
</dbReference>
<evidence type="ECO:0000256" key="1">
    <source>
        <dbReference type="SAM" id="MobiDB-lite"/>
    </source>
</evidence>
<dbReference type="PANTHER" id="PTHR35764">
    <property type="entry name" value="PROTEIN SHORTAGE IN CHIASMATA 1"/>
    <property type="match status" value="1"/>
</dbReference>
<dbReference type="InterPro" id="IPR038824">
    <property type="entry name" value="SHOC1-like"/>
</dbReference>
<dbReference type="AlphaFoldDB" id="A0A8T0GYS0"/>
<protein>
    <submittedName>
        <fullName evidence="2">Uncharacterized protein</fullName>
    </submittedName>
</protein>
<feature type="region of interest" description="Disordered" evidence="1">
    <location>
        <begin position="1175"/>
        <end position="1196"/>
    </location>
</feature>
<comment type="caution">
    <text evidence="2">The sequence shown here is derived from an EMBL/GenBank/DDBJ whole genome shotgun (WGS) entry which is preliminary data.</text>
</comment>
<sequence>MRRHGVVRYLTSVLPVPQLDYSADAIFGCDGTESFGKVFAMEILATHMRAPGTRVDIEEELDIICPSWIAEKFLGQLLPRALPRYGVGCLVDFPSPVEACAWLEDMETHPRIVVREIEAYVQDLPDSWRFSERLHRDILRRYFNFAKEFECVKLECSTKPQIQYVIEPGPYAIPLSRDEGWDSLLQTLLDDAVSNLENAEAVHQNGVKTFELKTLDQDSLWEQHSGQSRHRELEEYTKTIDIQNLVGRVHGSRVEEPVTKLLDFDPADFLLEKLHIREDVVQHKLRSARSALNVVGGLSLLDENSVSTDVSIGTKHAMMDYTTMIMFELPEVLEDEHLDSILTLKIGTYVRTLMKPNPVELEDLESREIASQDFEKLVVLPELNLETSRFHFLRVPSFVSEQQIRIPEDVFMVIFRAKALPSSTSASDWVYLDWHLSQVGHCNNYGCFHLQRRMLENELHVTVQRDISLAQRMPDHLLLLSLADGSLPDHHAETQCGNNTKEVYSAAYIHASVSNPVLNFSSSVYKVAKAADKNLPDQSLLTDDPRNNFPLARDQVPLAVSGSTSMDSVLSLVKQARQGDTESMQASVNEIYQEGYQGIDNTRNQSHDQTPEVYQVFDSASIAVKNPTPNPPSSSDIDATWSRNLQFSNHVEQELQVPVYTPACHFKELPQMGIKPAPPLQPAYEELRLQQSELDNILQLSGGQGQGPHLIVVANILQPSGSIFLQRRSSYQKILGLENEDLQVVEREMKLPVDLILNPSTCLTVYTKDKLLQCAKSRSPDSEEFLSCVMDMIVDCHMKALSFSFQKWFMIFEELGSNSTIIRILNKLYICSAAFQMRVQGFISPNPIATDSLVLRCIKKTWKISKRPFDSPMAEDMTEGEIYLATFPSLNPLSSHAILCLNVTVAKFISWSNEEQNCALQDFNVRAESLNLLTAQVLYGKLVTSGQRETFSECPWPAASEIVAPEVERHVQAGFTHFPPASEITGCELEDPDGVPPREAHSDLYPPSCPDPILPYDSGEQGISTWNGACRSNDDDEPATFAHHANDRSQQPDCLEETYGCYNPVNVTGILQQWIRKRKGGDRGVNHSGVESKSYYDSLQVPNNESYRERPCVNRFSSSVECTNNTVHPTYKHEAKSELWWASLPKTSGKRPISALEQYRHQRGLSLALQSHKKKLKPAVPSNRSQDHGPSSQLDHSLKISRQSCYKFNAPFGRTI</sequence>
<evidence type="ECO:0000313" key="2">
    <source>
        <dbReference type="EMBL" id="KAG0563717.1"/>
    </source>
</evidence>
<name>A0A8T0GYS0_CERPU</name>
<evidence type="ECO:0000313" key="3">
    <source>
        <dbReference type="Proteomes" id="UP000822688"/>
    </source>
</evidence>
<organism evidence="2 3">
    <name type="scientific">Ceratodon purpureus</name>
    <name type="common">Fire moss</name>
    <name type="synonym">Dicranum purpureum</name>
    <dbReference type="NCBI Taxonomy" id="3225"/>
    <lineage>
        <taxon>Eukaryota</taxon>
        <taxon>Viridiplantae</taxon>
        <taxon>Streptophyta</taxon>
        <taxon>Embryophyta</taxon>
        <taxon>Bryophyta</taxon>
        <taxon>Bryophytina</taxon>
        <taxon>Bryopsida</taxon>
        <taxon>Dicranidae</taxon>
        <taxon>Pseudoditrichales</taxon>
        <taxon>Ditrichaceae</taxon>
        <taxon>Ceratodon</taxon>
    </lineage>
</organism>
<proteinExistence type="predicted"/>
<accession>A0A8T0GYS0</accession>
<dbReference type="Proteomes" id="UP000822688">
    <property type="component" value="Chromosome 8"/>
</dbReference>
<reference evidence="2" key="1">
    <citation type="submission" date="2020-06" db="EMBL/GenBank/DDBJ databases">
        <title>WGS assembly of Ceratodon purpureus strain R40.</title>
        <authorList>
            <person name="Carey S.B."/>
            <person name="Jenkins J."/>
            <person name="Shu S."/>
            <person name="Lovell J.T."/>
            <person name="Sreedasyam A."/>
            <person name="Maumus F."/>
            <person name="Tiley G.P."/>
            <person name="Fernandez-Pozo N."/>
            <person name="Barry K."/>
            <person name="Chen C."/>
            <person name="Wang M."/>
            <person name="Lipzen A."/>
            <person name="Daum C."/>
            <person name="Saski C.A."/>
            <person name="Payton A.C."/>
            <person name="Mcbreen J.C."/>
            <person name="Conrad R.E."/>
            <person name="Kollar L.M."/>
            <person name="Olsson S."/>
            <person name="Huttunen S."/>
            <person name="Landis J.B."/>
            <person name="Wickett N.J."/>
            <person name="Johnson M.G."/>
            <person name="Rensing S.A."/>
            <person name="Grimwood J."/>
            <person name="Schmutz J."/>
            <person name="Mcdaniel S.F."/>
        </authorList>
    </citation>
    <scope>NUCLEOTIDE SEQUENCE</scope>
    <source>
        <strain evidence="2">R40</strain>
    </source>
</reference>